<keyword evidence="3" id="KW-1185">Reference proteome</keyword>
<organism evidence="2 3">
    <name type="scientific">Portunus trituberculatus</name>
    <name type="common">Swimming crab</name>
    <name type="synonym">Neptunus trituberculatus</name>
    <dbReference type="NCBI Taxonomy" id="210409"/>
    <lineage>
        <taxon>Eukaryota</taxon>
        <taxon>Metazoa</taxon>
        <taxon>Ecdysozoa</taxon>
        <taxon>Arthropoda</taxon>
        <taxon>Crustacea</taxon>
        <taxon>Multicrustacea</taxon>
        <taxon>Malacostraca</taxon>
        <taxon>Eumalacostraca</taxon>
        <taxon>Eucarida</taxon>
        <taxon>Decapoda</taxon>
        <taxon>Pleocyemata</taxon>
        <taxon>Brachyura</taxon>
        <taxon>Eubrachyura</taxon>
        <taxon>Portunoidea</taxon>
        <taxon>Portunidae</taxon>
        <taxon>Portuninae</taxon>
        <taxon>Portunus</taxon>
    </lineage>
</organism>
<dbReference type="AlphaFoldDB" id="A0A5B7FIR6"/>
<proteinExistence type="predicted"/>
<evidence type="ECO:0000256" key="1">
    <source>
        <dbReference type="SAM" id="MobiDB-lite"/>
    </source>
</evidence>
<protein>
    <submittedName>
        <fullName evidence="2">Uncharacterized protein</fullName>
    </submittedName>
</protein>
<sequence length="75" mass="7627">MRGINKGRGGRRGAGHEAGRGWRMKGMVGLMRREGMSQIPSRCDGGGGDRGGGGGPLGGVVHGGAAVRCGLESHW</sequence>
<comment type="caution">
    <text evidence="2">The sequence shown here is derived from an EMBL/GenBank/DDBJ whole genome shotgun (WGS) entry which is preliminary data.</text>
</comment>
<gene>
    <name evidence="2" type="ORF">E2C01_038733</name>
</gene>
<dbReference type="EMBL" id="VSRR010006548">
    <property type="protein sequence ID" value="MPC45049.1"/>
    <property type="molecule type" value="Genomic_DNA"/>
</dbReference>
<accession>A0A5B7FIR6</accession>
<name>A0A5B7FIR6_PORTR</name>
<dbReference type="Proteomes" id="UP000324222">
    <property type="component" value="Unassembled WGS sequence"/>
</dbReference>
<evidence type="ECO:0000313" key="2">
    <source>
        <dbReference type="EMBL" id="MPC45049.1"/>
    </source>
</evidence>
<feature type="region of interest" description="Disordered" evidence="1">
    <location>
        <begin position="37"/>
        <end position="59"/>
    </location>
</feature>
<evidence type="ECO:0000313" key="3">
    <source>
        <dbReference type="Proteomes" id="UP000324222"/>
    </source>
</evidence>
<feature type="region of interest" description="Disordered" evidence="1">
    <location>
        <begin position="1"/>
        <end position="24"/>
    </location>
</feature>
<feature type="compositionally biased region" description="Gly residues" evidence="1">
    <location>
        <begin position="44"/>
        <end position="59"/>
    </location>
</feature>
<reference evidence="2 3" key="1">
    <citation type="submission" date="2019-05" db="EMBL/GenBank/DDBJ databases">
        <title>Another draft genome of Portunus trituberculatus and its Hox gene families provides insights of decapod evolution.</title>
        <authorList>
            <person name="Jeong J.-H."/>
            <person name="Song I."/>
            <person name="Kim S."/>
            <person name="Choi T."/>
            <person name="Kim D."/>
            <person name="Ryu S."/>
            <person name="Kim W."/>
        </authorList>
    </citation>
    <scope>NUCLEOTIDE SEQUENCE [LARGE SCALE GENOMIC DNA]</scope>
    <source>
        <tissue evidence="2">Muscle</tissue>
    </source>
</reference>